<comment type="caution">
    <text evidence="6">The sequence shown here is derived from an EMBL/GenBank/DDBJ whole genome shotgun (WGS) entry which is preliminary data.</text>
</comment>
<evidence type="ECO:0000256" key="1">
    <source>
        <dbReference type="ARBA" id="ARBA00023015"/>
    </source>
</evidence>
<dbReference type="SUPFAM" id="SSF48498">
    <property type="entry name" value="Tetracyclin repressor-like, C-terminal domain"/>
    <property type="match status" value="1"/>
</dbReference>
<sequence>MVGRDEVHRRGYGRLDLGDIITVAIGIARAEGIHALTMRRVADELGCAPMSLYRHVADRRALLLAMLDDVAARIDLPEPLGDPAAEITALMSAAHRVMAADAWVVTVLVVDGLASPLILPLIERLVGALARAGLDGRRAIAAHALLWQFTYGELLTTHHARADAWNRRMVLDSDPQRFPRLHAALAELDPDGGAERYPDNLALVVRSVLEQVGPHH</sequence>
<protein>
    <submittedName>
        <fullName evidence="6">TetR/AcrR family transcriptional regulator</fullName>
    </submittedName>
</protein>
<evidence type="ECO:0000313" key="6">
    <source>
        <dbReference type="EMBL" id="MCO1655156.1"/>
    </source>
</evidence>
<evidence type="ECO:0000313" key="7">
    <source>
        <dbReference type="Proteomes" id="UP001165283"/>
    </source>
</evidence>
<dbReference type="PANTHER" id="PTHR30055">
    <property type="entry name" value="HTH-TYPE TRANSCRIPTIONAL REGULATOR RUTR"/>
    <property type="match status" value="1"/>
</dbReference>
<dbReference type="PROSITE" id="PS50977">
    <property type="entry name" value="HTH_TETR_2"/>
    <property type="match status" value="1"/>
</dbReference>
<name>A0ABT0ZWQ2_9PSEU</name>
<dbReference type="InterPro" id="IPR004111">
    <property type="entry name" value="Repressor_TetR_C"/>
</dbReference>
<keyword evidence="2 4" id="KW-0238">DNA-binding</keyword>
<dbReference type="Gene3D" id="1.10.357.10">
    <property type="entry name" value="Tetracycline Repressor, domain 2"/>
    <property type="match status" value="1"/>
</dbReference>
<dbReference type="Pfam" id="PF02909">
    <property type="entry name" value="TetR_C_1"/>
    <property type="match status" value="1"/>
</dbReference>
<dbReference type="InterPro" id="IPR009057">
    <property type="entry name" value="Homeodomain-like_sf"/>
</dbReference>
<dbReference type="PANTHER" id="PTHR30055:SF151">
    <property type="entry name" value="TRANSCRIPTIONAL REGULATORY PROTEIN"/>
    <property type="match status" value="1"/>
</dbReference>
<feature type="DNA-binding region" description="H-T-H motif" evidence="4">
    <location>
        <begin position="37"/>
        <end position="56"/>
    </location>
</feature>
<keyword evidence="1" id="KW-0805">Transcription regulation</keyword>
<gene>
    <name evidence="6" type="ORF">KDL28_08835</name>
</gene>
<evidence type="ECO:0000256" key="4">
    <source>
        <dbReference type="PROSITE-ProRule" id="PRU00335"/>
    </source>
</evidence>
<dbReference type="SUPFAM" id="SSF46689">
    <property type="entry name" value="Homeodomain-like"/>
    <property type="match status" value="1"/>
</dbReference>
<dbReference type="InterPro" id="IPR001647">
    <property type="entry name" value="HTH_TetR"/>
</dbReference>
<organism evidence="6 7">
    <name type="scientific">Pseudonocardia humida</name>
    <dbReference type="NCBI Taxonomy" id="2800819"/>
    <lineage>
        <taxon>Bacteria</taxon>
        <taxon>Bacillati</taxon>
        <taxon>Actinomycetota</taxon>
        <taxon>Actinomycetes</taxon>
        <taxon>Pseudonocardiales</taxon>
        <taxon>Pseudonocardiaceae</taxon>
        <taxon>Pseudonocardia</taxon>
    </lineage>
</organism>
<proteinExistence type="predicted"/>
<reference evidence="6" key="1">
    <citation type="submission" date="2021-04" db="EMBL/GenBank/DDBJ databases">
        <title>Pseudonocardia sp. nov., isolated from sandy soil of mangrove forest.</title>
        <authorList>
            <person name="Zan Z."/>
            <person name="Huang R."/>
            <person name="Liu W."/>
        </authorList>
    </citation>
    <scope>NUCLEOTIDE SEQUENCE</scope>
    <source>
        <strain evidence="6">S2-4</strain>
    </source>
</reference>
<feature type="domain" description="HTH tetR-type" evidence="5">
    <location>
        <begin position="14"/>
        <end position="74"/>
    </location>
</feature>
<keyword evidence="3" id="KW-0804">Transcription</keyword>
<dbReference type="InterPro" id="IPR050109">
    <property type="entry name" value="HTH-type_TetR-like_transc_reg"/>
</dbReference>
<keyword evidence="7" id="KW-1185">Reference proteome</keyword>
<dbReference type="Proteomes" id="UP001165283">
    <property type="component" value="Unassembled WGS sequence"/>
</dbReference>
<dbReference type="InterPro" id="IPR036271">
    <property type="entry name" value="Tet_transcr_reg_TetR-rel_C_sf"/>
</dbReference>
<dbReference type="EMBL" id="JAGSOV010000019">
    <property type="protein sequence ID" value="MCO1655156.1"/>
    <property type="molecule type" value="Genomic_DNA"/>
</dbReference>
<evidence type="ECO:0000256" key="3">
    <source>
        <dbReference type="ARBA" id="ARBA00023163"/>
    </source>
</evidence>
<evidence type="ECO:0000256" key="2">
    <source>
        <dbReference type="ARBA" id="ARBA00023125"/>
    </source>
</evidence>
<evidence type="ECO:0000259" key="5">
    <source>
        <dbReference type="PROSITE" id="PS50977"/>
    </source>
</evidence>
<accession>A0ABT0ZWQ2</accession>
<dbReference type="RefSeq" id="WP_252436916.1">
    <property type="nucleotide sequence ID" value="NZ_JAGSOV010000019.1"/>
</dbReference>
<dbReference type="Pfam" id="PF00440">
    <property type="entry name" value="TetR_N"/>
    <property type="match status" value="1"/>
</dbReference>